<evidence type="ECO:0000256" key="6">
    <source>
        <dbReference type="ARBA" id="ARBA00017721"/>
    </source>
</evidence>
<dbReference type="PANTHER" id="PTHR10642:SF26">
    <property type="entry name" value="RIBONUCLEASE H1"/>
    <property type="match status" value="1"/>
</dbReference>
<evidence type="ECO:0000256" key="2">
    <source>
        <dbReference type="ARBA" id="ARBA00001946"/>
    </source>
</evidence>
<dbReference type="Pfam" id="PF00075">
    <property type="entry name" value="RNase_H"/>
    <property type="match status" value="1"/>
</dbReference>
<evidence type="ECO:0000256" key="10">
    <source>
        <dbReference type="ARBA" id="ARBA00022801"/>
    </source>
</evidence>
<dbReference type="InterPro" id="IPR009027">
    <property type="entry name" value="Ribosomal_bL9/RNase_H1_N"/>
</dbReference>
<dbReference type="PANTHER" id="PTHR10642">
    <property type="entry name" value="RIBONUCLEASE H1"/>
    <property type="match status" value="1"/>
</dbReference>
<dbReference type="GO" id="GO:0043137">
    <property type="term" value="P:DNA replication, removal of RNA primer"/>
    <property type="evidence" value="ECO:0007669"/>
    <property type="project" value="TreeGrafter"/>
</dbReference>
<evidence type="ECO:0000256" key="5">
    <source>
        <dbReference type="ARBA" id="ARBA00012180"/>
    </source>
</evidence>
<evidence type="ECO:0000259" key="12">
    <source>
        <dbReference type="PROSITE" id="PS50879"/>
    </source>
</evidence>
<evidence type="ECO:0000256" key="8">
    <source>
        <dbReference type="ARBA" id="ARBA00022723"/>
    </source>
</evidence>
<keyword evidence="10" id="KW-0378">Hydrolase</keyword>
<feature type="non-terminal residue" evidence="13">
    <location>
        <position position="200"/>
    </location>
</feature>
<dbReference type="InterPro" id="IPR011320">
    <property type="entry name" value="RNase_H1_N"/>
</dbReference>
<dbReference type="Gene3D" id="3.40.970.10">
    <property type="entry name" value="Ribonuclease H1, N-terminal domain"/>
    <property type="match status" value="1"/>
</dbReference>
<comment type="function">
    <text evidence="3">Endonuclease that specifically degrades the RNA of RNA-DNA hybrids.</text>
</comment>
<dbReference type="GO" id="GO:0003676">
    <property type="term" value="F:nucleic acid binding"/>
    <property type="evidence" value="ECO:0007669"/>
    <property type="project" value="InterPro"/>
</dbReference>
<comment type="similarity">
    <text evidence="4">Belongs to the RNase H family.</text>
</comment>
<keyword evidence="11" id="KW-0460">Magnesium</keyword>
<evidence type="ECO:0000313" key="13">
    <source>
        <dbReference type="EMBL" id="KKL11366.1"/>
    </source>
</evidence>
<comment type="catalytic activity">
    <reaction evidence="1">
        <text>Endonucleolytic cleavage to 5'-phosphomonoester.</text>
        <dbReference type="EC" id="3.1.26.4"/>
    </reaction>
</comment>
<dbReference type="SUPFAM" id="SSF55658">
    <property type="entry name" value="L9 N-domain-like"/>
    <property type="match status" value="1"/>
</dbReference>
<comment type="caution">
    <text evidence="13">The sequence shown here is derived from an EMBL/GenBank/DDBJ whole genome shotgun (WGS) entry which is preliminary data.</text>
</comment>
<proteinExistence type="inferred from homology"/>
<dbReference type="GO" id="GO:0004523">
    <property type="term" value="F:RNA-DNA hybrid ribonuclease activity"/>
    <property type="evidence" value="ECO:0007669"/>
    <property type="project" value="UniProtKB-EC"/>
</dbReference>
<dbReference type="InterPro" id="IPR012337">
    <property type="entry name" value="RNaseH-like_sf"/>
</dbReference>
<dbReference type="FunFam" id="3.40.970.10:FF:000002">
    <property type="entry name" value="Ribonuclease H"/>
    <property type="match status" value="1"/>
</dbReference>
<dbReference type="Gene3D" id="3.30.420.10">
    <property type="entry name" value="Ribonuclease H-like superfamily/Ribonuclease H"/>
    <property type="match status" value="1"/>
</dbReference>
<dbReference type="AlphaFoldDB" id="A0A0F9D0M0"/>
<dbReference type="SUPFAM" id="SSF53098">
    <property type="entry name" value="Ribonuclease H-like"/>
    <property type="match status" value="1"/>
</dbReference>
<organism evidence="13">
    <name type="scientific">marine sediment metagenome</name>
    <dbReference type="NCBI Taxonomy" id="412755"/>
    <lineage>
        <taxon>unclassified sequences</taxon>
        <taxon>metagenomes</taxon>
        <taxon>ecological metagenomes</taxon>
    </lineage>
</organism>
<dbReference type="InterPro" id="IPR036397">
    <property type="entry name" value="RNaseH_sf"/>
</dbReference>
<keyword evidence="8" id="KW-0479">Metal-binding</keyword>
<accession>A0A0F9D0M0</accession>
<dbReference type="EMBL" id="LAZR01041685">
    <property type="protein sequence ID" value="KKL11366.1"/>
    <property type="molecule type" value="Genomic_DNA"/>
</dbReference>
<comment type="cofactor">
    <cofactor evidence="2">
        <name>Mg(2+)</name>
        <dbReference type="ChEBI" id="CHEBI:18420"/>
    </cofactor>
</comment>
<gene>
    <name evidence="13" type="ORF">LCGC14_2546540</name>
</gene>
<evidence type="ECO:0000256" key="7">
    <source>
        <dbReference type="ARBA" id="ARBA00022722"/>
    </source>
</evidence>
<name>A0A0F9D0M0_9ZZZZ</name>
<dbReference type="InterPro" id="IPR037056">
    <property type="entry name" value="RNase_H1_N_sf"/>
</dbReference>
<evidence type="ECO:0000256" key="1">
    <source>
        <dbReference type="ARBA" id="ARBA00000077"/>
    </source>
</evidence>
<sequence>MPPKKYYVVWAGHKPGIYTSWAEAEKQVKGFPKAKFKAFSSKKLAEGVFSSGAKCTPKTKKIVTTQATFETPKSDVDIYCDGACDPNPGKAGTGIATYKKGKLDQLWYGLYNPSGTNNTAELLGLHHSLLKAKAIAEGGDSVTIHCDSKYAIDCITKWANGWEAKGWTRKGGEIKNLDIIKPAHALYLTIADRIEVQHVS</sequence>
<protein>
    <recommendedName>
        <fullName evidence="6">Ribonuclease H</fullName>
        <ecNumber evidence="5">3.1.26.4</ecNumber>
    </recommendedName>
</protein>
<reference evidence="13" key="1">
    <citation type="journal article" date="2015" name="Nature">
        <title>Complex archaea that bridge the gap between prokaryotes and eukaryotes.</title>
        <authorList>
            <person name="Spang A."/>
            <person name="Saw J.H."/>
            <person name="Jorgensen S.L."/>
            <person name="Zaremba-Niedzwiedzka K."/>
            <person name="Martijn J."/>
            <person name="Lind A.E."/>
            <person name="van Eijk R."/>
            <person name="Schleper C."/>
            <person name="Guy L."/>
            <person name="Ettema T.J."/>
        </authorList>
    </citation>
    <scope>NUCLEOTIDE SEQUENCE</scope>
</reference>
<evidence type="ECO:0000256" key="11">
    <source>
        <dbReference type="ARBA" id="ARBA00022842"/>
    </source>
</evidence>
<evidence type="ECO:0000256" key="3">
    <source>
        <dbReference type="ARBA" id="ARBA00004065"/>
    </source>
</evidence>
<keyword evidence="7" id="KW-0540">Nuclease</keyword>
<dbReference type="GO" id="GO:0046872">
    <property type="term" value="F:metal ion binding"/>
    <property type="evidence" value="ECO:0007669"/>
    <property type="project" value="UniProtKB-KW"/>
</dbReference>
<keyword evidence="9" id="KW-0255">Endonuclease</keyword>
<dbReference type="PROSITE" id="PS50879">
    <property type="entry name" value="RNASE_H_1"/>
    <property type="match status" value="1"/>
</dbReference>
<dbReference type="Pfam" id="PF01693">
    <property type="entry name" value="Cauli_VI"/>
    <property type="match status" value="1"/>
</dbReference>
<feature type="domain" description="RNase H type-1" evidence="12">
    <location>
        <begin position="72"/>
        <end position="200"/>
    </location>
</feature>
<evidence type="ECO:0000256" key="9">
    <source>
        <dbReference type="ARBA" id="ARBA00022759"/>
    </source>
</evidence>
<dbReference type="InterPro" id="IPR050092">
    <property type="entry name" value="RNase_H"/>
</dbReference>
<dbReference type="InterPro" id="IPR002156">
    <property type="entry name" value="RNaseH_domain"/>
</dbReference>
<evidence type="ECO:0000256" key="4">
    <source>
        <dbReference type="ARBA" id="ARBA00005300"/>
    </source>
</evidence>
<dbReference type="EC" id="3.1.26.4" evidence="5"/>